<dbReference type="Pfam" id="PF12389">
    <property type="entry name" value="Peptidase_M73"/>
    <property type="match status" value="1"/>
</dbReference>
<keyword evidence="3" id="KW-1185">Reference proteome</keyword>
<keyword evidence="1" id="KW-1133">Transmembrane helix</keyword>
<accession>A0ABC9VE62</accession>
<proteinExistence type="predicted"/>
<organism evidence="2 3">
    <name type="scientific">Parageobacillus genomosp. 1</name>
    <dbReference type="NCBI Taxonomy" id="1295642"/>
    <lineage>
        <taxon>Bacteria</taxon>
        <taxon>Bacillati</taxon>
        <taxon>Bacillota</taxon>
        <taxon>Bacilli</taxon>
        <taxon>Bacillales</taxon>
        <taxon>Anoxybacillaceae</taxon>
        <taxon>Parageobacillus</taxon>
    </lineage>
</organism>
<keyword evidence="1" id="KW-0472">Membrane</keyword>
<dbReference type="AlphaFoldDB" id="A0ABC9VE62"/>
<evidence type="ECO:0000256" key="1">
    <source>
        <dbReference type="SAM" id="Phobius"/>
    </source>
</evidence>
<reference evidence="2 3" key="1">
    <citation type="journal article" date="2014" name="Appl. Microbiol. Biotechnol.">
        <title>Transformable facultative thermophile Geobacillus stearothermophilus NUB3621 as a host strain for metabolic engineering.</title>
        <authorList>
            <person name="Blanchard K."/>
            <person name="Robic S."/>
            <person name="Matsumura I."/>
        </authorList>
    </citation>
    <scope>NUCLEOTIDE SEQUENCE [LARGE SCALE GENOMIC DNA]</scope>
    <source>
        <strain evidence="2 3">NUB3621</strain>
    </source>
</reference>
<evidence type="ECO:0000313" key="3">
    <source>
        <dbReference type="Proteomes" id="UP000023566"/>
    </source>
</evidence>
<dbReference type="EMBL" id="AOTZ01000005">
    <property type="protein sequence ID" value="EZP76789.1"/>
    <property type="molecule type" value="Genomic_DNA"/>
</dbReference>
<sequence length="187" mass="20339">MLSKQLKYRTNGNLFFILCTVIILGAGTIISINSSFTDSVSNPGNIVRSALLDISTTPASPTLIYNVNNLVPGDTATRLVQIHNSGNVDFTYKISVTASPGNTLLWTDTSKGLQIEIKDQDSGTVHYQGPISELVTSDIPLAVGQSHNLQFKIMFPEEADNSFQNLQESLTFTFDATQLPGSERINN</sequence>
<gene>
    <name evidence="2" type="ORF">H839_09343</name>
</gene>
<feature type="transmembrane region" description="Helical" evidence="1">
    <location>
        <begin position="12"/>
        <end position="32"/>
    </location>
</feature>
<keyword evidence="1" id="KW-0812">Transmembrane</keyword>
<name>A0ABC9VE62_9BACL</name>
<dbReference type="Proteomes" id="UP000023566">
    <property type="component" value="Chromosome"/>
</dbReference>
<dbReference type="InterPro" id="IPR022121">
    <property type="entry name" value="Peptidase_M73_camelysin"/>
</dbReference>
<comment type="caution">
    <text evidence="2">The sequence shown here is derived from an EMBL/GenBank/DDBJ whole genome shotgun (WGS) entry which is preliminary data.</text>
</comment>
<evidence type="ECO:0000313" key="2">
    <source>
        <dbReference type="EMBL" id="EZP76789.1"/>
    </source>
</evidence>
<dbReference type="RefSeq" id="WP_043904881.1">
    <property type="nucleotide sequence ID" value="NZ_CM002692.1"/>
</dbReference>
<evidence type="ECO:0008006" key="4">
    <source>
        <dbReference type="Google" id="ProtNLM"/>
    </source>
</evidence>
<protein>
    <recommendedName>
        <fullName evidence="4">DUF4352 domain-containing protein</fullName>
    </recommendedName>
</protein>